<evidence type="ECO:0000313" key="3">
    <source>
        <dbReference type="Proteomes" id="UP000198287"/>
    </source>
</evidence>
<dbReference type="AlphaFoldDB" id="A0A226E9J2"/>
<keyword evidence="3" id="KW-1185">Reference proteome</keyword>
<keyword evidence="1" id="KW-0472">Membrane</keyword>
<organism evidence="2 3">
    <name type="scientific">Folsomia candida</name>
    <name type="common">Springtail</name>
    <dbReference type="NCBI Taxonomy" id="158441"/>
    <lineage>
        <taxon>Eukaryota</taxon>
        <taxon>Metazoa</taxon>
        <taxon>Ecdysozoa</taxon>
        <taxon>Arthropoda</taxon>
        <taxon>Hexapoda</taxon>
        <taxon>Collembola</taxon>
        <taxon>Entomobryomorpha</taxon>
        <taxon>Isotomoidea</taxon>
        <taxon>Isotomidae</taxon>
        <taxon>Proisotominae</taxon>
        <taxon>Folsomia</taxon>
    </lineage>
</organism>
<feature type="transmembrane region" description="Helical" evidence="1">
    <location>
        <begin position="16"/>
        <end position="39"/>
    </location>
</feature>
<evidence type="ECO:0000313" key="2">
    <source>
        <dbReference type="EMBL" id="OXA53286.1"/>
    </source>
</evidence>
<accession>A0A226E9J2</accession>
<gene>
    <name evidence="2" type="ORF">Fcan01_11948</name>
</gene>
<keyword evidence="1" id="KW-0812">Transmembrane</keyword>
<evidence type="ECO:0000256" key="1">
    <source>
        <dbReference type="SAM" id="Phobius"/>
    </source>
</evidence>
<name>A0A226E9J2_FOLCA</name>
<reference evidence="2 3" key="1">
    <citation type="submission" date="2015-12" db="EMBL/GenBank/DDBJ databases">
        <title>The genome of Folsomia candida.</title>
        <authorList>
            <person name="Faddeeva A."/>
            <person name="Derks M.F."/>
            <person name="Anvar Y."/>
            <person name="Smit S."/>
            <person name="Van Straalen N."/>
            <person name="Roelofs D."/>
        </authorList>
    </citation>
    <scope>NUCLEOTIDE SEQUENCE [LARGE SCALE GENOMIC DNA]</scope>
    <source>
        <strain evidence="2 3">VU population</strain>
        <tissue evidence="2">Whole body</tissue>
    </source>
</reference>
<comment type="caution">
    <text evidence="2">The sequence shown here is derived from an EMBL/GenBank/DDBJ whole genome shotgun (WGS) entry which is preliminary data.</text>
</comment>
<proteinExistence type="predicted"/>
<dbReference type="Proteomes" id="UP000198287">
    <property type="component" value="Unassembled WGS sequence"/>
</dbReference>
<dbReference type="EMBL" id="LNIX01000006">
    <property type="protein sequence ID" value="OXA53286.1"/>
    <property type="molecule type" value="Genomic_DNA"/>
</dbReference>
<sequence>MKSLFVVSWHLKLSHFFWILLLCPLVHLENKIVFAFFFLGGTVRRKLRLFLARSLESGETRQEQSGRFYPEATSHINSVCFFTRIDNIDEESSWAFRHTCAEENGVKVIERKTSVDVELVGEQQLGFSYRFLNYIAFNTFQECCWVAALEERTRQFPPFGVHVMSCRQLDSLLNVSVSCLAVLRGDVKTRIS</sequence>
<keyword evidence="1" id="KW-1133">Transmembrane helix</keyword>
<protein>
    <submittedName>
        <fullName evidence="2">Uncharacterized protein</fullName>
    </submittedName>
</protein>